<evidence type="ECO:0000313" key="1">
    <source>
        <dbReference type="EMBL" id="CCI53775.1"/>
    </source>
</evidence>
<keyword evidence="2" id="KW-1185">Reference proteome</keyword>
<dbReference type="STRING" id="1193518.BN13_470021"/>
<reference evidence="1 2" key="1">
    <citation type="journal article" date="2013" name="ISME J.">
        <title>A metabolic model for members of the genus Tetrasphaera involved in enhanced biological phosphorus removal.</title>
        <authorList>
            <person name="Kristiansen R."/>
            <person name="Nguyen H.T.T."/>
            <person name="Saunders A.M."/>
            <person name="Nielsen J.L."/>
            <person name="Wimmer R."/>
            <person name="Le V.Q."/>
            <person name="McIlroy S.J."/>
            <person name="Petrovski S."/>
            <person name="Seviour R.J."/>
            <person name="Calteau A."/>
            <person name="Nielsen K.L."/>
            <person name="Nielsen P.H."/>
        </authorList>
    </citation>
    <scope>NUCLEOTIDE SEQUENCE [LARGE SCALE GENOMIC DNA]</scope>
    <source>
        <strain evidence="1 2">Ben 74</strain>
    </source>
</reference>
<dbReference type="EMBL" id="CAJC01000158">
    <property type="protein sequence ID" value="CCI53775.1"/>
    <property type="molecule type" value="Genomic_DNA"/>
</dbReference>
<proteinExistence type="predicted"/>
<protein>
    <submittedName>
        <fullName evidence="1">Uncharacterized protein</fullName>
    </submittedName>
</protein>
<sequence>MRAFADLPYRGGEHRRWMTERLDPYYTGAWDVSRTAVWLSRTDSERYVAAGLSKPTMEEERRTEAEAVQALTLPGRYAELATLAAVGAWRTITVEQIAALTGARVTKRMQEILWATGLIARGRMQLGVSAKTPMLMRPTQSSDFGLLADRLRYVDWLGVTGGLPWLYGSQADRHNLLAVEVALRAAEYTPIAAILGDAYSKMTRFFPPVTQVPSFGPWTGDGVIVRSDGLRIALELTATASVSLGEKFERWASFLARDTTSSTAVLFVEARHPGLRSKYSDRAVLNRIRRMMAQAATSTMGRIQAGVPERMLMVSWTEWFPQPGHVCDDYVGLPVWRPTGRPDSPEGRYERVSLLDPFEVAGPRLDRFPDGSMPRAVVANSKLLYASPHWLRQGSAPDPRSIVALHSTGGIPGLVSPYDGGRARLAARAMKGKVS</sequence>
<comment type="caution">
    <text evidence="1">The sequence shown here is derived from an EMBL/GenBank/DDBJ whole genome shotgun (WGS) entry which is preliminary data.</text>
</comment>
<accession>A0A077MD25</accession>
<gene>
    <name evidence="1" type="ORF">BN13_470021</name>
</gene>
<evidence type="ECO:0000313" key="2">
    <source>
        <dbReference type="Proteomes" id="UP000035720"/>
    </source>
</evidence>
<organism evidence="1 2">
    <name type="scientific">Nostocoides jenkinsii Ben 74</name>
    <dbReference type="NCBI Taxonomy" id="1193518"/>
    <lineage>
        <taxon>Bacteria</taxon>
        <taxon>Bacillati</taxon>
        <taxon>Actinomycetota</taxon>
        <taxon>Actinomycetes</taxon>
        <taxon>Micrococcales</taxon>
        <taxon>Intrasporangiaceae</taxon>
        <taxon>Nostocoides</taxon>
    </lineage>
</organism>
<dbReference type="Proteomes" id="UP000035720">
    <property type="component" value="Unassembled WGS sequence"/>
</dbReference>
<dbReference type="OrthoDB" id="3243382at2"/>
<name>A0A077MD25_9MICO</name>
<dbReference type="AlphaFoldDB" id="A0A077MD25"/>
<dbReference type="RefSeq" id="WP_048546156.1">
    <property type="nucleotide sequence ID" value="NZ_HF571038.1"/>
</dbReference>